<dbReference type="PROSITE" id="PS00028">
    <property type="entry name" value="ZINC_FINGER_C2H2_1"/>
    <property type="match status" value="2"/>
</dbReference>
<evidence type="ECO:0000313" key="7">
    <source>
        <dbReference type="Proteomes" id="UP000799438"/>
    </source>
</evidence>
<evidence type="ECO:0000256" key="2">
    <source>
        <dbReference type="ARBA" id="ARBA00022771"/>
    </source>
</evidence>
<dbReference type="GeneID" id="54293439"/>
<dbReference type="SMART" id="SM00355">
    <property type="entry name" value="ZnF_C2H2"/>
    <property type="match status" value="2"/>
</dbReference>
<evidence type="ECO:0000259" key="5">
    <source>
        <dbReference type="PROSITE" id="PS50157"/>
    </source>
</evidence>
<accession>A0A6A6BTG6</accession>
<dbReference type="Gene3D" id="3.30.160.60">
    <property type="entry name" value="Classic Zinc Finger"/>
    <property type="match status" value="3"/>
</dbReference>
<dbReference type="AlphaFoldDB" id="A0A6A6BTG6"/>
<evidence type="ECO:0000256" key="4">
    <source>
        <dbReference type="PROSITE-ProRule" id="PRU00042"/>
    </source>
</evidence>
<feature type="domain" description="C2H2-type" evidence="5">
    <location>
        <begin position="29"/>
        <end position="56"/>
    </location>
</feature>
<dbReference type="InterPro" id="IPR013087">
    <property type="entry name" value="Znf_C2H2_type"/>
</dbReference>
<dbReference type="OrthoDB" id="8117402at2759"/>
<dbReference type="InterPro" id="IPR036236">
    <property type="entry name" value="Znf_C2H2_sf"/>
</dbReference>
<name>A0A6A6BTG6_9PEZI</name>
<gene>
    <name evidence="6" type="ORF">K452DRAFT_195331</name>
</gene>
<keyword evidence="7" id="KW-1185">Reference proteome</keyword>
<organism evidence="6 7">
    <name type="scientific">Aplosporella prunicola CBS 121167</name>
    <dbReference type="NCBI Taxonomy" id="1176127"/>
    <lineage>
        <taxon>Eukaryota</taxon>
        <taxon>Fungi</taxon>
        <taxon>Dikarya</taxon>
        <taxon>Ascomycota</taxon>
        <taxon>Pezizomycotina</taxon>
        <taxon>Dothideomycetes</taxon>
        <taxon>Dothideomycetes incertae sedis</taxon>
        <taxon>Botryosphaeriales</taxon>
        <taxon>Aplosporellaceae</taxon>
        <taxon>Aplosporella</taxon>
    </lineage>
</organism>
<proteinExistence type="predicted"/>
<evidence type="ECO:0000313" key="6">
    <source>
        <dbReference type="EMBL" id="KAF2147280.1"/>
    </source>
</evidence>
<reference evidence="6" key="1">
    <citation type="journal article" date="2020" name="Stud. Mycol.">
        <title>101 Dothideomycetes genomes: a test case for predicting lifestyles and emergence of pathogens.</title>
        <authorList>
            <person name="Haridas S."/>
            <person name="Albert R."/>
            <person name="Binder M."/>
            <person name="Bloem J."/>
            <person name="Labutti K."/>
            <person name="Salamov A."/>
            <person name="Andreopoulos B."/>
            <person name="Baker S."/>
            <person name="Barry K."/>
            <person name="Bills G."/>
            <person name="Bluhm B."/>
            <person name="Cannon C."/>
            <person name="Castanera R."/>
            <person name="Culley D."/>
            <person name="Daum C."/>
            <person name="Ezra D."/>
            <person name="Gonzalez J."/>
            <person name="Henrissat B."/>
            <person name="Kuo A."/>
            <person name="Liang C."/>
            <person name="Lipzen A."/>
            <person name="Lutzoni F."/>
            <person name="Magnuson J."/>
            <person name="Mondo S."/>
            <person name="Nolan M."/>
            <person name="Ohm R."/>
            <person name="Pangilinan J."/>
            <person name="Park H.-J."/>
            <person name="Ramirez L."/>
            <person name="Alfaro M."/>
            <person name="Sun H."/>
            <person name="Tritt A."/>
            <person name="Yoshinaga Y."/>
            <person name="Zwiers L.-H."/>
            <person name="Turgeon B."/>
            <person name="Goodwin S."/>
            <person name="Spatafora J."/>
            <person name="Crous P."/>
            <person name="Grigoriev I."/>
        </authorList>
    </citation>
    <scope>NUCLEOTIDE SEQUENCE</scope>
    <source>
        <strain evidence="6">CBS 121167</strain>
    </source>
</reference>
<feature type="domain" description="C2H2-type" evidence="5">
    <location>
        <begin position="1"/>
        <end position="28"/>
    </location>
</feature>
<dbReference type="Proteomes" id="UP000799438">
    <property type="component" value="Unassembled WGS sequence"/>
</dbReference>
<sequence length="74" mass="8665">CLFPECDKTFGRRENIRAHVQTHLGDRQYRCNHCSKCFVRQHDLKRHAKIHTGDKPYKCPCGAGFARQDALTRH</sequence>
<keyword evidence="3" id="KW-0862">Zinc</keyword>
<feature type="non-terminal residue" evidence="6">
    <location>
        <position position="74"/>
    </location>
</feature>
<evidence type="ECO:0000256" key="3">
    <source>
        <dbReference type="ARBA" id="ARBA00022833"/>
    </source>
</evidence>
<dbReference type="GO" id="GO:0000978">
    <property type="term" value="F:RNA polymerase II cis-regulatory region sequence-specific DNA binding"/>
    <property type="evidence" value="ECO:0007669"/>
    <property type="project" value="TreeGrafter"/>
</dbReference>
<feature type="non-terminal residue" evidence="6">
    <location>
        <position position="1"/>
    </location>
</feature>
<dbReference type="GO" id="GO:0008270">
    <property type="term" value="F:zinc ion binding"/>
    <property type="evidence" value="ECO:0007669"/>
    <property type="project" value="UniProtKB-KW"/>
</dbReference>
<dbReference type="Pfam" id="PF00096">
    <property type="entry name" value="zf-C2H2"/>
    <property type="match status" value="2"/>
</dbReference>
<keyword evidence="2 4" id="KW-0863">Zinc-finger</keyword>
<dbReference type="SUPFAM" id="SSF57667">
    <property type="entry name" value="beta-beta-alpha zinc fingers"/>
    <property type="match status" value="1"/>
</dbReference>
<dbReference type="PROSITE" id="PS50157">
    <property type="entry name" value="ZINC_FINGER_C2H2_2"/>
    <property type="match status" value="2"/>
</dbReference>
<evidence type="ECO:0000256" key="1">
    <source>
        <dbReference type="ARBA" id="ARBA00022723"/>
    </source>
</evidence>
<dbReference type="PANTHER" id="PTHR23235:SF120">
    <property type="entry name" value="KRUPPEL-LIKE FACTOR 15"/>
    <property type="match status" value="1"/>
</dbReference>
<dbReference type="PANTHER" id="PTHR23235">
    <property type="entry name" value="KRUEPPEL-LIKE TRANSCRIPTION FACTOR"/>
    <property type="match status" value="1"/>
</dbReference>
<dbReference type="GO" id="GO:0000981">
    <property type="term" value="F:DNA-binding transcription factor activity, RNA polymerase II-specific"/>
    <property type="evidence" value="ECO:0007669"/>
    <property type="project" value="TreeGrafter"/>
</dbReference>
<keyword evidence="1" id="KW-0479">Metal-binding</keyword>
<dbReference type="FunFam" id="3.30.160.60:FF:001649">
    <property type="entry name" value="C2H2 transcription factor Swi5"/>
    <property type="match status" value="1"/>
</dbReference>
<dbReference type="RefSeq" id="XP_033402988.1">
    <property type="nucleotide sequence ID" value="XM_033535943.1"/>
</dbReference>
<dbReference type="EMBL" id="ML995474">
    <property type="protein sequence ID" value="KAF2147280.1"/>
    <property type="molecule type" value="Genomic_DNA"/>
</dbReference>
<protein>
    <recommendedName>
        <fullName evidence="5">C2H2-type domain-containing protein</fullName>
    </recommendedName>
</protein>